<accession>A0A7D6WF13</accession>
<dbReference type="EMBL" id="MT584159">
    <property type="protein sequence ID" value="QLY89678.1"/>
    <property type="molecule type" value="Genomic_DNA"/>
</dbReference>
<protein>
    <submittedName>
        <fullName evidence="2">ATP synthase F0 subunit 8</fullName>
    </submittedName>
</protein>
<evidence type="ECO:0000256" key="1">
    <source>
        <dbReference type="SAM" id="Phobius"/>
    </source>
</evidence>
<name>A0A7D6WF13_9NEOP</name>
<keyword evidence="2" id="KW-0496">Mitochondrion</keyword>
<keyword evidence="1" id="KW-0472">Membrane</keyword>
<feature type="transmembrane region" description="Helical" evidence="1">
    <location>
        <begin position="12"/>
        <end position="31"/>
    </location>
</feature>
<keyword evidence="1" id="KW-1133">Transmembrane helix</keyword>
<keyword evidence="1" id="KW-0812">Transmembrane</keyword>
<organism evidence="2">
    <name type="scientific">Brachycentrus subnubilus</name>
    <dbReference type="NCBI Taxonomy" id="446424"/>
    <lineage>
        <taxon>Eukaryota</taxon>
        <taxon>Metazoa</taxon>
        <taxon>Ecdysozoa</taxon>
        <taxon>Arthropoda</taxon>
        <taxon>Hexapoda</taxon>
        <taxon>Insecta</taxon>
        <taxon>Pterygota</taxon>
        <taxon>Neoptera</taxon>
        <taxon>Endopterygota</taxon>
        <taxon>Trichoptera</taxon>
        <taxon>Integripalpia</taxon>
        <taxon>Plenitentoria</taxon>
        <taxon>Phryganeoidea</taxon>
        <taxon>Brachycentridae</taxon>
        <taxon>Brachycentrus</taxon>
    </lineage>
</organism>
<geneLocation type="mitochondrion" evidence="2"/>
<proteinExistence type="predicted"/>
<sequence length="56" mass="7186">MPQMMPLNWNLFFIFFNMIYLMFMIMMFFNFSPKMKFKNNKIKYDNKSIFNFWPLY</sequence>
<dbReference type="AlphaFoldDB" id="A0A7D6WF13"/>
<reference evidence="2" key="1">
    <citation type="submission" date="2020-06" db="EMBL/GenBank/DDBJ databases">
        <title>DNAmark Project.</title>
        <authorList>
            <person name="Leerhoei F."/>
        </authorList>
    </citation>
    <scope>NUCLEOTIDE SEQUENCE</scope>
    <source>
        <strain evidence="2">DM1312</strain>
    </source>
</reference>
<gene>
    <name evidence="2" type="primary">atp8</name>
</gene>
<evidence type="ECO:0000313" key="2">
    <source>
        <dbReference type="EMBL" id="QLY89678.1"/>
    </source>
</evidence>